<comment type="caution">
    <text evidence="1">The sequence shown here is derived from an EMBL/GenBank/DDBJ whole genome shotgun (WGS) entry which is preliminary data.</text>
</comment>
<name>A0ABW7R4L8_9ACTN</name>
<keyword evidence="2" id="KW-1185">Reference proteome</keyword>
<reference evidence="1 2" key="1">
    <citation type="submission" date="2024-10" db="EMBL/GenBank/DDBJ databases">
        <title>The Natural Products Discovery Center: Release of the First 8490 Sequenced Strains for Exploring Actinobacteria Biosynthetic Diversity.</title>
        <authorList>
            <person name="Kalkreuter E."/>
            <person name="Kautsar S.A."/>
            <person name="Yang D."/>
            <person name="Bader C.D."/>
            <person name="Teijaro C.N."/>
            <person name="Fluegel L."/>
            <person name="Davis C.M."/>
            <person name="Simpson J.R."/>
            <person name="Lauterbach L."/>
            <person name="Steele A.D."/>
            <person name="Gui C."/>
            <person name="Meng S."/>
            <person name="Li G."/>
            <person name="Viehrig K."/>
            <person name="Ye F."/>
            <person name="Su P."/>
            <person name="Kiefer A.F."/>
            <person name="Nichols A."/>
            <person name="Cepeda A.J."/>
            <person name="Yan W."/>
            <person name="Fan B."/>
            <person name="Jiang Y."/>
            <person name="Adhikari A."/>
            <person name="Zheng C.-J."/>
            <person name="Schuster L."/>
            <person name="Cowan T.M."/>
            <person name="Smanski M.J."/>
            <person name="Chevrette M.G."/>
            <person name="De Carvalho L.P.S."/>
            <person name="Shen B."/>
        </authorList>
    </citation>
    <scope>NUCLEOTIDE SEQUENCE [LARGE SCALE GENOMIC DNA]</scope>
    <source>
        <strain evidence="1 2">NPDC018013</strain>
    </source>
</reference>
<evidence type="ECO:0000313" key="2">
    <source>
        <dbReference type="Proteomes" id="UP001610990"/>
    </source>
</evidence>
<gene>
    <name evidence="1" type="ORF">ACH4GP_01035</name>
</gene>
<proteinExistence type="predicted"/>
<dbReference type="Proteomes" id="UP001610990">
    <property type="component" value="Unassembled WGS sequence"/>
</dbReference>
<accession>A0ABW7R4L8</accession>
<organism evidence="1 2">
    <name type="scientific">Streptomyces celluloflavus</name>
    <dbReference type="NCBI Taxonomy" id="58344"/>
    <lineage>
        <taxon>Bacteria</taxon>
        <taxon>Bacillati</taxon>
        <taxon>Actinomycetota</taxon>
        <taxon>Actinomycetes</taxon>
        <taxon>Kitasatosporales</taxon>
        <taxon>Streptomycetaceae</taxon>
        <taxon>Streptomyces</taxon>
    </lineage>
</organism>
<sequence>MPEFEFNVTVKNVSGKSRKFCMYQTYPSAKLQSLAWFTKTVHDKSGLRTLDSADFRWNEVFSFVWAETGKLNEQVHFDAHGEWPADPAAKKTSSTKTTGGNQIFFTKEDAAYTFDSMQKPTDEATNTLTIHTGNPVDDNQASIGLGMYGSPVFAAQAEANQHYRFQLKPTYWLVASTAQEGDAVSLNVESDPLKLDFSKSSHATVTFDSKNKLTQVPN</sequence>
<evidence type="ECO:0000313" key="1">
    <source>
        <dbReference type="EMBL" id="MFH8582966.1"/>
    </source>
</evidence>
<dbReference type="RefSeq" id="WP_397670585.1">
    <property type="nucleotide sequence ID" value="NZ_JBIRGH010000001.1"/>
</dbReference>
<dbReference type="EMBL" id="JBIRGH010000001">
    <property type="protein sequence ID" value="MFH8582966.1"/>
    <property type="molecule type" value="Genomic_DNA"/>
</dbReference>
<protein>
    <submittedName>
        <fullName evidence="1">Uncharacterized protein</fullName>
    </submittedName>
</protein>